<organism evidence="1 2">
    <name type="scientific">Lactococcus phage CHPC971</name>
    <dbReference type="NCBI Taxonomy" id="2575255"/>
    <lineage>
        <taxon>Viruses</taxon>
        <taxon>Duplodnaviria</taxon>
        <taxon>Heunggongvirae</taxon>
        <taxon>Uroviricota</taxon>
        <taxon>Caudoviricetes</taxon>
        <taxon>Fremauxvirus</taxon>
        <taxon>Fremauxvirus CHPC971</taxon>
    </lineage>
</organism>
<dbReference type="Proteomes" id="UP000306022">
    <property type="component" value="Segment"/>
</dbReference>
<dbReference type="InterPro" id="IPR011856">
    <property type="entry name" value="tRNA_endonuc-like_dom_sf"/>
</dbReference>
<dbReference type="KEGG" id="vg:65071159"/>
<dbReference type="EMBL" id="MK779875">
    <property type="protein sequence ID" value="QCW07667.1"/>
    <property type="molecule type" value="Genomic_DNA"/>
</dbReference>
<dbReference type="RefSeq" id="YP_010082159.1">
    <property type="nucleotide sequence ID" value="NC_055027.1"/>
</dbReference>
<reference evidence="1 2" key="1">
    <citation type="submission" date="2019-04" db="EMBL/GenBank/DDBJ databases">
        <authorList>
            <person name="de Jong A."/>
        </authorList>
    </citation>
    <scope>NUCLEOTIDE SEQUENCE [LARGE SCALE GENOMIC DNA]</scope>
</reference>
<dbReference type="GeneID" id="65071159"/>
<sequence>MIENKWVTQVLKPRLKHMFPGCIIMKNDPNDNQGIPDITVVWGGTVAMLEAKKKATAKRQPNQEWYINHCKYDLSIFAEVVYPENLDEVMDDLYDYFYH</sequence>
<protein>
    <submittedName>
        <fullName evidence="1">Uncharacterized protein</fullName>
    </submittedName>
</protein>
<proteinExistence type="predicted"/>
<evidence type="ECO:0000313" key="1">
    <source>
        <dbReference type="EMBL" id="QCW07667.1"/>
    </source>
</evidence>
<keyword evidence="2" id="KW-1185">Reference proteome</keyword>
<accession>A0A4Y5MZB4</accession>
<dbReference type="Gene3D" id="3.40.1350.10">
    <property type="match status" value="1"/>
</dbReference>
<evidence type="ECO:0000313" key="2">
    <source>
        <dbReference type="Proteomes" id="UP000306022"/>
    </source>
</evidence>
<name>A0A4Y5MZB4_9CAUD</name>
<dbReference type="GO" id="GO:0003676">
    <property type="term" value="F:nucleic acid binding"/>
    <property type="evidence" value="ECO:0007669"/>
    <property type="project" value="InterPro"/>
</dbReference>